<reference evidence="2" key="1">
    <citation type="submission" date="2022-07" db="EMBL/GenBank/DDBJ databases">
        <authorList>
            <person name="Macas J."/>
            <person name="Novak P."/>
            <person name="Neumann P."/>
        </authorList>
    </citation>
    <scope>NUCLEOTIDE SEQUENCE</scope>
</reference>
<evidence type="ECO:0000313" key="3">
    <source>
        <dbReference type="Proteomes" id="UP001152523"/>
    </source>
</evidence>
<comment type="caution">
    <text evidence="2">The sequence shown here is derived from an EMBL/GenBank/DDBJ whole genome shotgun (WGS) entry which is preliminary data.</text>
</comment>
<accession>A0AAV0D3J0</accession>
<evidence type="ECO:0000256" key="1">
    <source>
        <dbReference type="SAM" id="MobiDB-lite"/>
    </source>
</evidence>
<feature type="compositionally biased region" description="Polar residues" evidence="1">
    <location>
        <begin position="135"/>
        <end position="162"/>
    </location>
</feature>
<dbReference type="AlphaFoldDB" id="A0AAV0D3J0"/>
<evidence type="ECO:0000313" key="2">
    <source>
        <dbReference type="EMBL" id="CAH9091255.1"/>
    </source>
</evidence>
<feature type="compositionally biased region" description="Polar residues" evidence="1">
    <location>
        <begin position="112"/>
        <end position="121"/>
    </location>
</feature>
<feature type="compositionally biased region" description="Polar residues" evidence="1">
    <location>
        <begin position="168"/>
        <end position="178"/>
    </location>
</feature>
<sequence length="200" mass="21757">MRLQNLRESSQSNLFSANVACVEPSLSNHTLAPESSSEIFSDQVSQFNVPPTIDSYSGRGRGGPGRGCGGRYGGRSSIIFQVCGKSGHHALICYLKFNPSYNITSNTPYNPYPNSQSSLNPIPSPGSYEPRFPSPQINTPTPTSPFQNWDPQPYDSSHVQPYNPSPQQPYTATHPQQYTPTPTATWACATPSILGLAPQH</sequence>
<gene>
    <name evidence="2" type="ORF">CEPIT_LOCUS11659</name>
</gene>
<dbReference type="Proteomes" id="UP001152523">
    <property type="component" value="Unassembled WGS sequence"/>
</dbReference>
<feature type="region of interest" description="Disordered" evidence="1">
    <location>
        <begin position="112"/>
        <end position="178"/>
    </location>
</feature>
<proteinExistence type="predicted"/>
<organism evidence="2 3">
    <name type="scientific">Cuscuta epithymum</name>
    <dbReference type="NCBI Taxonomy" id="186058"/>
    <lineage>
        <taxon>Eukaryota</taxon>
        <taxon>Viridiplantae</taxon>
        <taxon>Streptophyta</taxon>
        <taxon>Embryophyta</taxon>
        <taxon>Tracheophyta</taxon>
        <taxon>Spermatophyta</taxon>
        <taxon>Magnoliopsida</taxon>
        <taxon>eudicotyledons</taxon>
        <taxon>Gunneridae</taxon>
        <taxon>Pentapetalae</taxon>
        <taxon>asterids</taxon>
        <taxon>lamiids</taxon>
        <taxon>Solanales</taxon>
        <taxon>Convolvulaceae</taxon>
        <taxon>Cuscuteae</taxon>
        <taxon>Cuscuta</taxon>
        <taxon>Cuscuta subgen. Cuscuta</taxon>
    </lineage>
</organism>
<protein>
    <submittedName>
        <fullName evidence="2">Uncharacterized protein</fullName>
    </submittedName>
</protein>
<dbReference type="EMBL" id="CAMAPF010000068">
    <property type="protein sequence ID" value="CAH9091255.1"/>
    <property type="molecule type" value="Genomic_DNA"/>
</dbReference>
<keyword evidence="3" id="KW-1185">Reference proteome</keyword>
<name>A0AAV0D3J0_9ASTE</name>